<comment type="caution">
    <text evidence="1">The sequence shown here is derived from an EMBL/GenBank/DDBJ whole genome shotgun (WGS) entry which is preliminary data.</text>
</comment>
<protein>
    <submittedName>
        <fullName evidence="1">Uncharacterized protein</fullName>
    </submittedName>
</protein>
<accession>A0A0S7YDR0</accession>
<organism evidence="1 2">
    <name type="scientific">candidate division TA06 bacterium DG_78</name>
    <dbReference type="NCBI Taxonomy" id="1703772"/>
    <lineage>
        <taxon>Bacteria</taxon>
        <taxon>Bacteria division TA06</taxon>
    </lineage>
</organism>
<name>A0A0S7YDR0_UNCT6</name>
<evidence type="ECO:0000313" key="2">
    <source>
        <dbReference type="Proteomes" id="UP000051012"/>
    </source>
</evidence>
<sequence>MKNFLLLLTMVAVSLNAETYVKKVSLIVAVRSDIADEIFLVKYIFSDGQFISTDTILTTSIKKVSYTYYDVIFKNRYVILSKPSSDQQSIIDLKDRKILKNYKAIKDESAVFVSKEPPIIGTEDFTSYLRNQRPLMKQREFDVGKIPSPDATKVLVAEGNFSQNTVGNYIFKLWVYTSNKTRKLLADGLSVQCSSHNWDLPCPYMWIDNNTILTQRSNGDIVTLDLNGTIEPVVKIDSVGPDNDLRFYRDYDGNILYACKEGKFLIDPENKTYLEYKLAPLKHGFYVSTSKTDKGKTFQYKGTTIGELYYRTPKTFDGYIALIHYPGHESDFDFQYSLLVWNNITKNWQTLLEGNGLFPTSIGWIEE</sequence>
<dbReference type="Proteomes" id="UP000051012">
    <property type="component" value="Unassembled WGS sequence"/>
</dbReference>
<dbReference type="AlphaFoldDB" id="A0A0S7YDR0"/>
<dbReference type="EMBL" id="LJNI01000054">
    <property type="protein sequence ID" value="KPJ72804.1"/>
    <property type="molecule type" value="Genomic_DNA"/>
</dbReference>
<proteinExistence type="predicted"/>
<evidence type="ECO:0000313" key="1">
    <source>
        <dbReference type="EMBL" id="KPJ72804.1"/>
    </source>
</evidence>
<reference evidence="1 2" key="1">
    <citation type="journal article" date="2015" name="Microbiome">
        <title>Genomic resolution of linkages in carbon, nitrogen, and sulfur cycling among widespread estuary sediment bacteria.</title>
        <authorList>
            <person name="Baker B.J."/>
            <person name="Lazar C.S."/>
            <person name="Teske A.P."/>
            <person name="Dick G.J."/>
        </authorList>
    </citation>
    <scope>NUCLEOTIDE SEQUENCE [LARGE SCALE GENOMIC DNA]</scope>
    <source>
        <strain evidence="1">DG_78</strain>
    </source>
</reference>
<gene>
    <name evidence="1" type="ORF">AMJ52_05045</name>
</gene>